<dbReference type="EMBL" id="CP109495">
    <property type="protein sequence ID" value="WUX51813.1"/>
    <property type="molecule type" value="Genomic_DNA"/>
</dbReference>
<accession>A0ABZ2A3A4</accession>
<reference evidence="2" key="1">
    <citation type="submission" date="2022-10" db="EMBL/GenBank/DDBJ databases">
        <title>The complete genomes of actinobacterial strains from the NBC collection.</title>
        <authorList>
            <person name="Joergensen T.S."/>
            <person name="Alvarez Arevalo M."/>
            <person name="Sterndorff E.B."/>
            <person name="Faurdal D."/>
            <person name="Vuksanovic O."/>
            <person name="Mourched A.-S."/>
            <person name="Charusanti P."/>
            <person name="Shaw S."/>
            <person name="Blin K."/>
            <person name="Weber T."/>
        </authorList>
    </citation>
    <scope>NUCLEOTIDE SEQUENCE</scope>
    <source>
        <strain evidence="2">NBC_01432</strain>
    </source>
</reference>
<dbReference type="RefSeq" id="WP_023538085.1">
    <property type="nucleotide sequence ID" value="NZ_CP108849.2"/>
</dbReference>
<sequence length="89" mass="9576">MTTSVQLQSVREQMVSLLSQRFGLEPESVAPGATFDAMELDSLALVEFSIALQEVFGVPVNEEEFGAENTVDQVAELMAAKLRSQGQAG</sequence>
<dbReference type="GeneID" id="91345408"/>
<proteinExistence type="predicted"/>
<evidence type="ECO:0000259" key="1">
    <source>
        <dbReference type="PROSITE" id="PS50075"/>
    </source>
</evidence>
<dbReference type="InterPro" id="IPR009081">
    <property type="entry name" value="PP-bd_ACP"/>
</dbReference>
<dbReference type="Gene3D" id="1.10.1200.10">
    <property type="entry name" value="ACP-like"/>
    <property type="match status" value="1"/>
</dbReference>
<dbReference type="Pfam" id="PF00550">
    <property type="entry name" value="PP-binding"/>
    <property type="match status" value="1"/>
</dbReference>
<keyword evidence="3" id="KW-1185">Reference proteome</keyword>
<dbReference type="SUPFAM" id="SSF47336">
    <property type="entry name" value="ACP-like"/>
    <property type="match status" value="1"/>
</dbReference>
<feature type="domain" description="Carrier" evidence="1">
    <location>
        <begin position="1"/>
        <end position="82"/>
    </location>
</feature>
<name>A0ABZ2A3A4_STRNV</name>
<dbReference type="Proteomes" id="UP001432209">
    <property type="component" value="Chromosome"/>
</dbReference>
<dbReference type="PROSITE" id="PS50075">
    <property type="entry name" value="CARRIER"/>
    <property type="match status" value="1"/>
</dbReference>
<protein>
    <submittedName>
        <fullName evidence="2">Acyl carrier protein</fullName>
    </submittedName>
</protein>
<gene>
    <name evidence="2" type="ORF">OG442_09835</name>
</gene>
<dbReference type="InterPro" id="IPR036736">
    <property type="entry name" value="ACP-like_sf"/>
</dbReference>
<organism evidence="2 3">
    <name type="scientific">Streptomyces niveus</name>
    <name type="common">Streptomyces spheroides</name>
    <dbReference type="NCBI Taxonomy" id="193462"/>
    <lineage>
        <taxon>Bacteria</taxon>
        <taxon>Bacillati</taxon>
        <taxon>Actinomycetota</taxon>
        <taxon>Actinomycetes</taxon>
        <taxon>Kitasatosporales</taxon>
        <taxon>Streptomycetaceae</taxon>
        <taxon>Streptomyces</taxon>
    </lineage>
</organism>
<evidence type="ECO:0000313" key="2">
    <source>
        <dbReference type="EMBL" id="WUX51813.1"/>
    </source>
</evidence>
<evidence type="ECO:0000313" key="3">
    <source>
        <dbReference type="Proteomes" id="UP001432209"/>
    </source>
</evidence>